<accession>A0A2X2DAB0</accession>
<sequence length="244" mass="25523">MFIVTGGTQGIGAAVVEKLVAEGHQVVFTGRDENAGKALQTRLKTAVFVAGDVLSEQDCQKVVSHAMTLGEGRLSGLVNSAGMSSRGEFATMTQDTWDHLFAVNTRSVFFYIKHALPGLRAAHGAVVTVSSIAGKTGEQGLAAYCATKAALLGLTQALALEYGLEVRFNAVCPGQIATRMMDQVIQDAAHLAALTSRIPAGRLGSPQEVAEAIYWLLSPASSYINGATLTVDGAETAGLMSPKR</sequence>
<dbReference type="PANTHER" id="PTHR42879:SF2">
    <property type="entry name" value="3-OXOACYL-[ACYL-CARRIER-PROTEIN] REDUCTASE FABG"/>
    <property type="match status" value="1"/>
</dbReference>
<proteinExistence type="inferred from homology"/>
<feature type="domain" description="Ketoreductase" evidence="2">
    <location>
        <begin position="2"/>
        <end position="179"/>
    </location>
</feature>
<organism evidence="3 4">
    <name type="scientific">Pseudomonas luteola</name>
    <dbReference type="NCBI Taxonomy" id="47886"/>
    <lineage>
        <taxon>Bacteria</taxon>
        <taxon>Pseudomonadati</taxon>
        <taxon>Pseudomonadota</taxon>
        <taxon>Gammaproteobacteria</taxon>
        <taxon>Pseudomonadales</taxon>
        <taxon>Pseudomonadaceae</taxon>
        <taxon>Pseudomonas</taxon>
    </lineage>
</organism>
<dbReference type="Pfam" id="PF13561">
    <property type="entry name" value="adh_short_C2"/>
    <property type="match status" value="1"/>
</dbReference>
<dbReference type="GO" id="GO:0004316">
    <property type="term" value="F:3-oxoacyl-[acyl-carrier-protein] reductase (NADPH) activity"/>
    <property type="evidence" value="ECO:0007669"/>
    <property type="project" value="UniProtKB-EC"/>
</dbReference>
<reference evidence="3 4" key="1">
    <citation type="submission" date="2018-06" db="EMBL/GenBank/DDBJ databases">
        <authorList>
            <consortium name="Pathogen Informatics"/>
            <person name="Doyle S."/>
        </authorList>
    </citation>
    <scope>NUCLEOTIDE SEQUENCE [LARGE SCALE GENOMIC DNA]</scope>
    <source>
        <strain evidence="3 4">NCTC11842</strain>
    </source>
</reference>
<dbReference type="Gene3D" id="3.40.50.720">
    <property type="entry name" value="NAD(P)-binding Rossmann-like Domain"/>
    <property type="match status" value="1"/>
</dbReference>
<evidence type="ECO:0000313" key="4">
    <source>
        <dbReference type="Proteomes" id="UP000250443"/>
    </source>
</evidence>
<evidence type="ECO:0000259" key="2">
    <source>
        <dbReference type="SMART" id="SM00822"/>
    </source>
</evidence>
<name>A0A2X2DAB0_PSELU</name>
<dbReference type="InterPro" id="IPR020904">
    <property type="entry name" value="Sc_DH/Rdtase_CS"/>
</dbReference>
<dbReference type="InterPro" id="IPR050259">
    <property type="entry name" value="SDR"/>
</dbReference>
<dbReference type="EMBL" id="UAUF01000015">
    <property type="protein sequence ID" value="SPZ16304.1"/>
    <property type="molecule type" value="Genomic_DNA"/>
</dbReference>
<dbReference type="AlphaFoldDB" id="A0A2X2DAB0"/>
<protein>
    <submittedName>
        <fullName evidence="3">3-oxoacyl-ACP reductase</fullName>
        <ecNumber evidence="3">1.1.1.100</ecNumber>
        <ecNumber evidence="3">1.1.1.269</ecNumber>
    </submittedName>
</protein>
<dbReference type="PRINTS" id="PR00080">
    <property type="entry name" value="SDRFAMILY"/>
</dbReference>
<dbReference type="SUPFAM" id="SSF51735">
    <property type="entry name" value="NAD(P)-binding Rossmann-fold domains"/>
    <property type="match status" value="1"/>
</dbReference>
<dbReference type="SMART" id="SM00822">
    <property type="entry name" value="PKS_KR"/>
    <property type="match status" value="1"/>
</dbReference>
<dbReference type="Proteomes" id="UP000250443">
    <property type="component" value="Unassembled WGS sequence"/>
</dbReference>
<dbReference type="RefSeq" id="WP_010799092.1">
    <property type="nucleotide sequence ID" value="NZ_UAUF01000015.1"/>
</dbReference>
<evidence type="ECO:0000256" key="1">
    <source>
        <dbReference type="ARBA" id="ARBA00006484"/>
    </source>
</evidence>
<dbReference type="GO" id="GO:0032787">
    <property type="term" value="P:monocarboxylic acid metabolic process"/>
    <property type="evidence" value="ECO:0007669"/>
    <property type="project" value="UniProtKB-ARBA"/>
</dbReference>
<dbReference type="PRINTS" id="PR00081">
    <property type="entry name" value="GDHRDH"/>
</dbReference>
<dbReference type="InterPro" id="IPR002347">
    <property type="entry name" value="SDR_fam"/>
</dbReference>
<comment type="similarity">
    <text evidence="1">Belongs to the short-chain dehydrogenases/reductases (SDR) family.</text>
</comment>
<dbReference type="CDD" id="cd05233">
    <property type="entry name" value="SDR_c"/>
    <property type="match status" value="1"/>
</dbReference>
<dbReference type="InterPro" id="IPR057326">
    <property type="entry name" value="KR_dom"/>
</dbReference>
<gene>
    <name evidence="3" type="primary">xecE_2</name>
    <name evidence="3" type="ORF">NCTC11842_05335</name>
</gene>
<evidence type="ECO:0000313" key="3">
    <source>
        <dbReference type="EMBL" id="SPZ16304.1"/>
    </source>
</evidence>
<dbReference type="InterPro" id="IPR036291">
    <property type="entry name" value="NAD(P)-bd_dom_sf"/>
</dbReference>
<dbReference type="PANTHER" id="PTHR42879">
    <property type="entry name" value="3-OXOACYL-(ACYL-CARRIER-PROTEIN) REDUCTASE"/>
    <property type="match status" value="1"/>
</dbReference>
<dbReference type="EC" id="1.1.1.100" evidence="3"/>
<dbReference type="PROSITE" id="PS00061">
    <property type="entry name" value="ADH_SHORT"/>
    <property type="match status" value="1"/>
</dbReference>
<dbReference type="EC" id="1.1.1.269" evidence="3"/>
<keyword evidence="3" id="KW-0560">Oxidoreductase</keyword>
<dbReference type="FunFam" id="3.40.50.720:FF:000084">
    <property type="entry name" value="Short-chain dehydrogenase reductase"/>
    <property type="match status" value="1"/>
</dbReference>
<dbReference type="GO" id="GO:0050575">
    <property type="term" value="F:2-(S)-hydroxypropyl-CoM dehydrogenase activity"/>
    <property type="evidence" value="ECO:0007669"/>
    <property type="project" value="UniProtKB-EC"/>
</dbReference>